<comment type="caution">
    <text evidence="2">The sequence shown here is derived from an EMBL/GenBank/DDBJ whole genome shotgun (WGS) entry which is preliminary data.</text>
</comment>
<keyword evidence="1" id="KW-0732">Signal</keyword>
<dbReference type="Proteomes" id="UP000886653">
    <property type="component" value="Unassembled WGS sequence"/>
</dbReference>
<evidence type="ECO:0008006" key="4">
    <source>
        <dbReference type="Google" id="ProtNLM"/>
    </source>
</evidence>
<evidence type="ECO:0000256" key="1">
    <source>
        <dbReference type="SAM" id="SignalP"/>
    </source>
</evidence>
<evidence type="ECO:0000313" key="2">
    <source>
        <dbReference type="EMBL" id="KAG0146495.1"/>
    </source>
</evidence>
<keyword evidence="3" id="KW-1185">Reference proteome</keyword>
<accession>A0A9P6NN14</accession>
<organism evidence="2 3">
    <name type="scientific">Cronartium quercuum f. sp. fusiforme G11</name>
    <dbReference type="NCBI Taxonomy" id="708437"/>
    <lineage>
        <taxon>Eukaryota</taxon>
        <taxon>Fungi</taxon>
        <taxon>Dikarya</taxon>
        <taxon>Basidiomycota</taxon>
        <taxon>Pucciniomycotina</taxon>
        <taxon>Pucciniomycetes</taxon>
        <taxon>Pucciniales</taxon>
        <taxon>Coleosporiaceae</taxon>
        <taxon>Cronartium</taxon>
    </lineage>
</organism>
<gene>
    <name evidence="2" type="ORF">CROQUDRAFT_517911</name>
</gene>
<feature type="signal peptide" evidence="1">
    <location>
        <begin position="1"/>
        <end position="20"/>
    </location>
</feature>
<sequence>MLALITIALLSSTLWSSTLAATTKDRLPVYTYRCGTGWNMMETGYPGIKSCQDAIGAHYKCQVDTCGIGQVGQPGNKKGLEIVFKDCHKYLGGLGTSEVESGIAVDVEAKSYTVDWMKAYADVTGLPRRNNKTDNSEGPSNWKCHVKYGTIAGLPVCGQCTYDRDPKPPPEPQKCGLRWNTVPMKDSSIKSKYTKAKM</sequence>
<proteinExistence type="predicted"/>
<name>A0A9P6NN14_9BASI</name>
<dbReference type="AlphaFoldDB" id="A0A9P6NN14"/>
<evidence type="ECO:0000313" key="3">
    <source>
        <dbReference type="Proteomes" id="UP000886653"/>
    </source>
</evidence>
<dbReference type="EMBL" id="MU167260">
    <property type="protein sequence ID" value="KAG0146495.1"/>
    <property type="molecule type" value="Genomic_DNA"/>
</dbReference>
<feature type="chain" id="PRO_5040136913" description="Secreted protein" evidence="1">
    <location>
        <begin position="21"/>
        <end position="198"/>
    </location>
</feature>
<reference evidence="2" key="1">
    <citation type="submission" date="2013-11" db="EMBL/GenBank/DDBJ databases">
        <title>Genome sequence of the fusiform rust pathogen reveals effectors for host alternation and coevolution with pine.</title>
        <authorList>
            <consortium name="DOE Joint Genome Institute"/>
            <person name="Smith K."/>
            <person name="Pendleton A."/>
            <person name="Kubisiak T."/>
            <person name="Anderson C."/>
            <person name="Salamov A."/>
            <person name="Aerts A."/>
            <person name="Riley R."/>
            <person name="Clum A."/>
            <person name="Lindquist E."/>
            <person name="Ence D."/>
            <person name="Campbell M."/>
            <person name="Kronenberg Z."/>
            <person name="Feau N."/>
            <person name="Dhillon B."/>
            <person name="Hamelin R."/>
            <person name="Burleigh J."/>
            <person name="Smith J."/>
            <person name="Yandell M."/>
            <person name="Nelson C."/>
            <person name="Grigoriev I."/>
            <person name="Davis J."/>
        </authorList>
    </citation>
    <scope>NUCLEOTIDE SEQUENCE</scope>
    <source>
        <strain evidence="2">G11</strain>
    </source>
</reference>
<protein>
    <recommendedName>
        <fullName evidence="4">Secreted protein</fullName>
    </recommendedName>
</protein>